<keyword evidence="2" id="KW-0732">Signal</keyword>
<sequence>MRTQSLISFVTLALFASSSFANPVPVPGNNGYKDSLKASRNVNEANHYNQLQYRQAGSTSPPDVAGTAQSEVSSVKGALQGAAAGGANPVVGLMGNVRRGVGQSGSAVNDLLTNSGYAGDVSGSTTGALESEAPALSGMNSDNLVQSSDYGTPITTPVGGTTAPAHVPLRVGLDDGQDGATSFTKTITDSIKSFFGASPKSDDDASSGSSNLVGPALGSSDSLLKATNPSSFSPPSIASDPGAISDDVNSVTGGTSLQTDPSKAVDNAQDSIQDAASSGNIASPKMSNPLSGSFDPPIVGNSNITPEHMNQDLNSMVYDENAHGSNTGAVKSGNSIVTSFGSTGVTDGDVKDGYDTITNSGLGGAEALGSLTPSASGSDDTLTKGANLVGGTGGPDSGDQGLFASLFSSLLGSTHSDATPPSPSGGAGGSLGSVPLLNGLMDGHSGPLPPLPGVPSTGSGLPSLPIIGGISSSGSNPGQGDNSLASSLGGLTGHKSSTTSPKAGVNIPPGTPAQPINGSDNVDDNGNTSSSSDPSNGNSNQGSVSFGGSVTPNLPSTSGGPIPGLGSGSNAISGLPSPSSLGSDVPSLPSSPSGGSIPGLNSGGDPVSGLPSSLGSDVPSIPASASGGSVPGLDSGSGPISGLPSPSSVGSGLSSIPDSTPLSPSASNGSMNNGQNGDGSVDITFGSGDAPAAATNDNLSPFTGPNGLHFGPGPVVIDPSSSTPATGPSSPTPAPPPATTPSTSNPVMLPYGIPANGQPYGYPGGWSYPYGYPYQYVDGKGFVAPDGTVIPTSAMFPGFATGSAQSFTLPNGITYQYVDGKGFVAPDGTVMPVNTVFPGLSSNAGQPFTLPNGITYQYVPNKGWVGSDGSMIPTNTVFPGLTTDTTHPITLPNGIIYRYTPGKGWVGSDGSVFPANTVFPGLSANTAHPWTLPNGITYQYVAGKGWVGSDGSVIPTFQYVSGQGWVGSDGTVMGSGVAYGMNGMPYGSNGAYGMGGIPYGPNGLPIPGVVNGNTNGVLNAVKTARDEHMMQFNGAAAENRVVDSCLESILEGSHMKEARWLKNVPVNDAMTAEPVPAAITTAEDAVARPLTMKRGDSDGNNANVAAGAAGNNGDGNGEHNGNNDNEGANVNGANEGNGRGGNGYGNANGVLGNNGYAGGNGNVRAYANQGGVGGVDRYSYEMTDLEALNYLLTLEEFQTAFYEESLNRFSEEQFVDIGYPRWVRPRYEQILSHERVHKEFLQSAITSAGQNYIEPCNYELTNVNDPRNFVEFSEAVQSIITSAYVGILRYFNERSYITAGASILAVEARQAAWINSAVRHKNPWNSAFETALTPSQVYTLLSCFFDFNSITEQNRALLPAGINPAPRLSLAPRLLPGQQGELSFPYPSLNEHECLYVVFLTGAANIVAPLIDQHDGHYFVEIPLELEGAGTVYIVLIRGSDNIGDVTVSDQTTVAGPAIAEFPYNAEGKRGNW</sequence>
<dbReference type="STRING" id="181874.A0A409YGG4"/>
<protein>
    <submittedName>
        <fullName evidence="3">Uncharacterized protein</fullName>
    </submittedName>
</protein>
<feature type="compositionally biased region" description="Pro residues" evidence="1">
    <location>
        <begin position="730"/>
        <end position="739"/>
    </location>
</feature>
<dbReference type="Proteomes" id="UP000284842">
    <property type="component" value="Unassembled WGS sequence"/>
</dbReference>
<dbReference type="SUPFAM" id="SSF47240">
    <property type="entry name" value="Ferritin-like"/>
    <property type="match status" value="1"/>
</dbReference>
<evidence type="ECO:0000313" key="4">
    <source>
        <dbReference type="Proteomes" id="UP000284842"/>
    </source>
</evidence>
<feature type="compositionally biased region" description="Polar residues" evidence="1">
    <location>
        <begin position="268"/>
        <end position="291"/>
    </location>
</feature>
<dbReference type="InParanoid" id="A0A409YGG4"/>
<evidence type="ECO:0000313" key="3">
    <source>
        <dbReference type="EMBL" id="PPR02088.1"/>
    </source>
</evidence>
<feature type="chain" id="PRO_5019330156" evidence="2">
    <location>
        <begin position="22"/>
        <end position="1473"/>
    </location>
</feature>
<feature type="compositionally biased region" description="Polar residues" evidence="1">
    <location>
        <begin position="224"/>
        <end position="236"/>
    </location>
</feature>
<comment type="caution">
    <text evidence="3">The sequence shown here is derived from an EMBL/GenBank/DDBJ whole genome shotgun (WGS) entry which is preliminary data.</text>
</comment>
<dbReference type="Pfam" id="PF13668">
    <property type="entry name" value="Ferritin_2"/>
    <property type="match status" value="1"/>
</dbReference>
<feature type="region of interest" description="Disordered" evidence="1">
    <location>
        <begin position="368"/>
        <end position="401"/>
    </location>
</feature>
<name>A0A409YGG4_9AGAR</name>
<dbReference type="EMBL" id="NHTK01001190">
    <property type="protein sequence ID" value="PPR02088.1"/>
    <property type="molecule type" value="Genomic_DNA"/>
</dbReference>
<feature type="compositionally biased region" description="Low complexity" evidence="1">
    <location>
        <begin position="573"/>
        <end position="604"/>
    </location>
</feature>
<dbReference type="OrthoDB" id="1001765at2759"/>
<feature type="compositionally biased region" description="Polar residues" evidence="1">
    <location>
        <begin position="660"/>
        <end position="675"/>
    </location>
</feature>
<gene>
    <name evidence="3" type="ORF">CVT24_011222</name>
</gene>
<feature type="compositionally biased region" description="Low complexity" evidence="1">
    <location>
        <begin position="719"/>
        <end position="729"/>
    </location>
</feature>
<feature type="compositionally biased region" description="Low complexity" evidence="1">
    <location>
        <begin position="517"/>
        <end position="543"/>
    </location>
</feature>
<evidence type="ECO:0000256" key="1">
    <source>
        <dbReference type="SAM" id="MobiDB-lite"/>
    </source>
</evidence>
<keyword evidence="4" id="KW-1185">Reference proteome</keyword>
<feature type="compositionally biased region" description="Low complexity" evidence="1">
    <location>
        <begin position="454"/>
        <end position="478"/>
    </location>
</feature>
<feature type="compositionally biased region" description="Low complexity" evidence="1">
    <location>
        <begin position="1098"/>
        <end position="1109"/>
    </location>
</feature>
<feature type="region of interest" description="Disordered" evidence="1">
    <location>
        <begin position="1092"/>
        <end position="1136"/>
    </location>
</feature>
<feature type="compositionally biased region" description="Low complexity" evidence="1">
    <location>
        <begin position="631"/>
        <end position="659"/>
    </location>
</feature>
<feature type="compositionally biased region" description="Polar residues" evidence="1">
    <location>
        <begin position="247"/>
        <end position="261"/>
    </location>
</feature>
<organism evidence="3 4">
    <name type="scientific">Panaeolus cyanescens</name>
    <dbReference type="NCBI Taxonomy" id="181874"/>
    <lineage>
        <taxon>Eukaryota</taxon>
        <taxon>Fungi</taxon>
        <taxon>Dikarya</taxon>
        <taxon>Basidiomycota</taxon>
        <taxon>Agaricomycotina</taxon>
        <taxon>Agaricomycetes</taxon>
        <taxon>Agaricomycetidae</taxon>
        <taxon>Agaricales</taxon>
        <taxon>Agaricineae</taxon>
        <taxon>Galeropsidaceae</taxon>
        <taxon>Panaeolus</taxon>
    </lineage>
</organism>
<feature type="compositionally biased region" description="Low complexity" evidence="1">
    <location>
        <begin position="1119"/>
        <end position="1134"/>
    </location>
</feature>
<reference evidence="3 4" key="1">
    <citation type="journal article" date="2018" name="Evol. Lett.">
        <title>Horizontal gene cluster transfer increased hallucinogenic mushroom diversity.</title>
        <authorList>
            <person name="Reynolds H.T."/>
            <person name="Vijayakumar V."/>
            <person name="Gluck-Thaler E."/>
            <person name="Korotkin H.B."/>
            <person name="Matheny P.B."/>
            <person name="Slot J.C."/>
        </authorList>
    </citation>
    <scope>NUCLEOTIDE SEQUENCE [LARGE SCALE GENOMIC DNA]</scope>
    <source>
        <strain evidence="3 4">2629</strain>
    </source>
</reference>
<feature type="region of interest" description="Disordered" evidence="1">
    <location>
        <begin position="224"/>
        <end position="308"/>
    </location>
</feature>
<proteinExistence type="predicted"/>
<feature type="region of interest" description="Disordered" evidence="1">
    <location>
        <begin position="414"/>
        <end position="745"/>
    </location>
</feature>
<accession>A0A409YGG4</accession>
<feature type="signal peptide" evidence="2">
    <location>
        <begin position="1"/>
        <end position="21"/>
    </location>
</feature>
<evidence type="ECO:0000256" key="2">
    <source>
        <dbReference type="SAM" id="SignalP"/>
    </source>
</evidence>
<feature type="compositionally biased region" description="Polar residues" evidence="1">
    <location>
        <begin position="544"/>
        <end position="554"/>
    </location>
</feature>
<dbReference type="InterPro" id="IPR009078">
    <property type="entry name" value="Ferritin-like_SF"/>
</dbReference>